<gene>
    <name evidence="1" type="ORF">PENTCL1PPCAC_19991</name>
</gene>
<organism evidence="1 2">
    <name type="scientific">Pristionchus entomophagus</name>
    <dbReference type="NCBI Taxonomy" id="358040"/>
    <lineage>
        <taxon>Eukaryota</taxon>
        <taxon>Metazoa</taxon>
        <taxon>Ecdysozoa</taxon>
        <taxon>Nematoda</taxon>
        <taxon>Chromadorea</taxon>
        <taxon>Rhabditida</taxon>
        <taxon>Rhabditina</taxon>
        <taxon>Diplogasteromorpha</taxon>
        <taxon>Diplogasteroidea</taxon>
        <taxon>Neodiplogasteridae</taxon>
        <taxon>Pristionchus</taxon>
    </lineage>
</organism>
<dbReference type="AlphaFoldDB" id="A0AAV5TTT4"/>
<sequence length="85" mass="9163">SPTGRPPMLASSRFLGQHALLIQVWRRLSVAQILGACTSGFAGINISESGSYRPYPTSDRIIPRPNLLSHSCHSDLRSDVLSSTG</sequence>
<protein>
    <submittedName>
        <fullName evidence="1">Uncharacterized protein</fullName>
    </submittedName>
</protein>
<keyword evidence="2" id="KW-1185">Reference proteome</keyword>
<name>A0AAV5TTT4_9BILA</name>
<evidence type="ECO:0000313" key="2">
    <source>
        <dbReference type="Proteomes" id="UP001432027"/>
    </source>
</evidence>
<reference evidence="1" key="1">
    <citation type="submission" date="2023-10" db="EMBL/GenBank/DDBJ databases">
        <title>Genome assembly of Pristionchus species.</title>
        <authorList>
            <person name="Yoshida K."/>
            <person name="Sommer R.J."/>
        </authorList>
    </citation>
    <scope>NUCLEOTIDE SEQUENCE</scope>
    <source>
        <strain evidence="1">RS0144</strain>
    </source>
</reference>
<proteinExistence type="predicted"/>
<comment type="caution">
    <text evidence="1">The sequence shown here is derived from an EMBL/GenBank/DDBJ whole genome shotgun (WGS) entry which is preliminary data.</text>
</comment>
<dbReference type="Proteomes" id="UP001432027">
    <property type="component" value="Unassembled WGS sequence"/>
</dbReference>
<feature type="non-terminal residue" evidence="1">
    <location>
        <position position="1"/>
    </location>
</feature>
<accession>A0AAV5TTT4</accession>
<dbReference type="EMBL" id="BTSX01000004">
    <property type="protein sequence ID" value="GMS97816.1"/>
    <property type="molecule type" value="Genomic_DNA"/>
</dbReference>
<evidence type="ECO:0000313" key="1">
    <source>
        <dbReference type="EMBL" id="GMS97816.1"/>
    </source>
</evidence>